<gene>
    <name evidence="2" type="ORF">IAC53_06360</name>
</gene>
<feature type="domain" description="Protein CotJB" evidence="1">
    <location>
        <begin position="8"/>
        <end position="78"/>
    </location>
</feature>
<reference evidence="2" key="2">
    <citation type="journal article" date="2021" name="PeerJ">
        <title>Extensive microbial diversity within the chicken gut microbiome revealed by metagenomics and culture.</title>
        <authorList>
            <person name="Gilroy R."/>
            <person name="Ravi A."/>
            <person name="Getino M."/>
            <person name="Pursley I."/>
            <person name="Horton D.L."/>
            <person name="Alikhan N.F."/>
            <person name="Baker D."/>
            <person name="Gharbi K."/>
            <person name="Hall N."/>
            <person name="Watson M."/>
            <person name="Adriaenssens E.M."/>
            <person name="Foster-Nyarko E."/>
            <person name="Jarju S."/>
            <person name="Secka A."/>
            <person name="Antonio M."/>
            <person name="Oren A."/>
            <person name="Chaudhuri R.R."/>
            <person name="La Ragione R."/>
            <person name="Hildebrand F."/>
            <person name="Pallen M.J."/>
        </authorList>
    </citation>
    <scope>NUCLEOTIDE SEQUENCE</scope>
    <source>
        <strain evidence="2">ChiGjej1B1-19959</strain>
    </source>
</reference>
<comment type="caution">
    <text evidence="2">The sequence shown here is derived from an EMBL/GenBank/DDBJ whole genome shotgun (WGS) entry which is preliminary data.</text>
</comment>
<dbReference type="Pfam" id="PF12652">
    <property type="entry name" value="CotJB"/>
    <property type="match status" value="1"/>
</dbReference>
<name>A0A9D1LDZ5_9FIRM</name>
<reference evidence="2" key="1">
    <citation type="submission" date="2020-10" db="EMBL/GenBank/DDBJ databases">
        <authorList>
            <person name="Gilroy R."/>
        </authorList>
    </citation>
    <scope>NUCLEOTIDE SEQUENCE</scope>
    <source>
        <strain evidence="2">ChiGjej1B1-19959</strain>
    </source>
</reference>
<accession>A0A9D1LDZ5</accession>
<dbReference type="AlphaFoldDB" id="A0A9D1LDZ5"/>
<sequence>MLTEKNKLQNELSALQFMVWELHLYLDTHPHDASAKARLAKYRAAAAAKKAAYEEKYGPLDANGGCGSDWLRDPWPWDLEEGMC</sequence>
<evidence type="ECO:0000259" key="1">
    <source>
        <dbReference type="Pfam" id="PF12652"/>
    </source>
</evidence>
<evidence type="ECO:0000313" key="2">
    <source>
        <dbReference type="EMBL" id="HIU36204.1"/>
    </source>
</evidence>
<keyword evidence="2" id="KW-0946">Virion</keyword>
<dbReference type="Proteomes" id="UP000824071">
    <property type="component" value="Unassembled WGS sequence"/>
</dbReference>
<organism evidence="2 3">
    <name type="scientific">Candidatus Fimenecus excrementigallinarum</name>
    <dbReference type="NCBI Taxonomy" id="2840816"/>
    <lineage>
        <taxon>Bacteria</taxon>
        <taxon>Bacillati</taxon>
        <taxon>Bacillota</taxon>
        <taxon>Clostridia</taxon>
        <taxon>Candidatus Fimenecus</taxon>
    </lineage>
</organism>
<protein>
    <submittedName>
        <fullName evidence="2">Spore coat protein CotJB</fullName>
    </submittedName>
</protein>
<keyword evidence="2" id="KW-0167">Capsid protein</keyword>
<proteinExistence type="predicted"/>
<dbReference type="EMBL" id="DVMW01000036">
    <property type="protein sequence ID" value="HIU36204.1"/>
    <property type="molecule type" value="Genomic_DNA"/>
</dbReference>
<dbReference type="InterPro" id="IPR024207">
    <property type="entry name" value="CotJB_dom"/>
</dbReference>
<evidence type="ECO:0000313" key="3">
    <source>
        <dbReference type="Proteomes" id="UP000824071"/>
    </source>
</evidence>